<accession>A0A841DGA3</accession>
<dbReference type="AlphaFoldDB" id="A0A841DGA3"/>
<keyword evidence="3" id="KW-1185">Reference proteome</keyword>
<proteinExistence type="predicted"/>
<sequence>MSRHVLPCPAGGTRPGFPHGPGDHLPPDEHADLHALVIEVADALGVRRPGRVYAWAHPDSVAVRALPWRDELHLGLPYLTEMSRDELTAAVAHELALLRQLRS</sequence>
<evidence type="ECO:0000313" key="2">
    <source>
        <dbReference type="EMBL" id="MBB5968047.1"/>
    </source>
</evidence>
<comment type="caution">
    <text evidence="2">The sequence shown here is derived from an EMBL/GenBank/DDBJ whole genome shotgun (WGS) entry which is preliminary data.</text>
</comment>
<dbReference type="Proteomes" id="UP000562352">
    <property type="component" value="Unassembled WGS sequence"/>
</dbReference>
<dbReference type="Gene3D" id="3.30.2010.10">
    <property type="entry name" value="Metalloproteases ('zincins'), catalytic domain"/>
    <property type="match status" value="1"/>
</dbReference>
<gene>
    <name evidence="2" type="ORF">FHS22_007365</name>
</gene>
<dbReference type="EMBL" id="JACHJJ010000047">
    <property type="protein sequence ID" value="MBB5968047.1"/>
    <property type="molecule type" value="Genomic_DNA"/>
</dbReference>
<protein>
    <submittedName>
        <fullName evidence="2">Uncharacterized protein</fullName>
    </submittedName>
</protein>
<reference evidence="2 3" key="1">
    <citation type="submission" date="2020-08" db="EMBL/GenBank/DDBJ databases">
        <title>Genomic Encyclopedia of Type Strains, Phase III (KMG-III): the genomes of soil and plant-associated and newly described type strains.</title>
        <authorList>
            <person name="Whitman W."/>
        </authorList>
    </citation>
    <scope>NUCLEOTIDE SEQUENCE [LARGE SCALE GENOMIC DNA]</scope>
    <source>
        <strain evidence="2 3">CECT 3303</strain>
    </source>
</reference>
<evidence type="ECO:0000256" key="1">
    <source>
        <dbReference type="SAM" id="MobiDB-lite"/>
    </source>
</evidence>
<organism evidence="2 3">
    <name type="scientific">Planomonospora venezuelensis</name>
    <dbReference type="NCBI Taxonomy" id="1999"/>
    <lineage>
        <taxon>Bacteria</taxon>
        <taxon>Bacillati</taxon>
        <taxon>Actinomycetota</taxon>
        <taxon>Actinomycetes</taxon>
        <taxon>Streptosporangiales</taxon>
        <taxon>Streptosporangiaceae</taxon>
        <taxon>Planomonospora</taxon>
    </lineage>
</organism>
<dbReference type="RefSeq" id="WP_184948732.1">
    <property type="nucleotide sequence ID" value="NZ_BAAAWZ010000004.1"/>
</dbReference>
<feature type="region of interest" description="Disordered" evidence="1">
    <location>
        <begin position="1"/>
        <end position="29"/>
    </location>
</feature>
<name>A0A841DGA3_PLAVE</name>
<evidence type="ECO:0000313" key="3">
    <source>
        <dbReference type="Proteomes" id="UP000562352"/>
    </source>
</evidence>